<evidence type="ECO:0000313" key="3">
    <source>
        <dbReference type="EMBL" id="GJS85265.1"/>
    </source>
</evidence>
<evidence type="ECO:0000256" key="2">
    <source>
        <dbReference type="SAM" id="Phobius"/>
    </source>
</evidence>
<reference evidence="3" key="1">
    <citation type="journal article" date="2022" name="Int. J. Mol. Sci.">
        <title>Draft Genome of Tanacetum Coccineum: Genomic Comparison of Closely Related Tanacetum-Family Plants.</title>
        <authorList>
            <person name="Yamashiro T."/>
            <person name="Shiraishi A."/>
            <person name="Nakayama K."/>
            <person name="Satake H."/>
        </authorList>
    </citation>
    <scope>NUCLEOTIDE SEQUENCE</scope>
</reference>
<proteinExistence type="predicted"/>
<feature type="region of interest" description="Disordered" evidence="1">
    <location>
        <begin position="1"/>
        <end position="22"/>
    </location>
</feature>
<evidence type="ECO:0000256" key="1">
    <source>
        <dbReference type="SAM" id="MobiDB-lite"/>
    </source>
</evidence>
<keyword evidence="2" id="KW-1133">Transmembrane helix</keyword>
<keyword evidence="2" id="KW-0472">Membrane</keyword>
<name>A0ABQ4Z630_9ASTR</name>
<dbReference type="Proteomes" id="UP001151760">
    <property type="component" value="Unassembled WGS sequence"/>
</dbReference>
<comment type="caution">
    <text evidence="3">The sequence shown here is derived from an EMBL/GenBank/DDBJ whole genome shotgun (WGS) entry which is preliminary data.</text>
</comment>
<sequence>MEPEDSLIMGDEDLRTIPEKESDKVIKSSVEDLVSIPSESEETSDNDSECDLHFCDDSSPLDVLGGDSVIFSNPLFDSNVDFTSCDGESFPDEDVQEENFKTYSNPLFEFDDKYISSDVNPLFNEVLEDIESKDSYVSNLDEKALLVTHLSELNKEECFDPGEGDILILEKLLNDDKSFSLPPKELHFEGLKEIKFNIPPDFEDDYYDSEGDIIYRKSLLINDTIPNLPPKVFLDHDPKSFNDEPDNDDLKSMIKVFDPGIHDKIISPTYVRLPFEDRHYFPLIFVIKIFLLCLTYLVNSLFLLSSGSEETIFDPGISAYSFY</sequence>
<accession>A0ABQ4Z630</accession>
<feature type="transmembrane region" description="Helical" evidence="2">
    <location>
        <begin position="280"/>
        <end position="304"/>
    </location>
</feature>
<feature type="compositionally biased region" description="Basic and acidic residues" evidence="1">
    <location>
        <begin position="12"/>
        <end position="22"/>
    </location>
</feature>
<keyword evidence="4" id="KW-1185">Reference proteome</keyword>
<protein>
    <recommendedName>
        <fullName evidence="5">Reverse transcriptase domain-containing protein</fullName>
    </recommendedName>
</protein>
<gene>
    <name evidence="3" type="ORF">Tco_0751806</name>
</gene>
<organism evidence="3 4">
    <name type="scientific">Tanacetum coccineum</name>
    <dbReference type="NCBI Taxonomy" id="301880"/>
    <lineage>
        <taxon>Eukaryota</taxon>
        <taxon>Viridiplantae</taxon>
        <taxon>Streptophyta</taxon>
        <taxon>Embryophyta</taxon>
        <taxon>Tracheophyta</taxon>
        <taxon>Spermatophyta</taxon>
        <taxon>Magnoliopsida</taxon>
        <taxon>eudicotyledons</taxon>
        <taxon>Gunneridae</taxon>
        <taxon>Pentapetalae</taxon>
        <taxon>asterids</taxon>
        <taxon>campanulids</taxon>
        <taxon>Asterales</taxon>
        <taxon>Asteraceae</taxon>
        <taxon>Asteroideae</taxon>
        <taxon>Anthemideae</taxon>
        <taxon>Anthemidinae</taxon>
        <taxon>Tanacetum</taxon>
    </lineage>
</organism>
<evidence type="ECO:0008006" key="5">
    <source>
        <dbReference type="Google" id="ProtNLM"/>
    </source>
</evidence>
<evidence type="ECO:0000313" key="4">
    <source>
        <dbReference type="Proteomes" id="UP001151760"/>
    </source>
</evidence>
<keyword evidence="2" id="KW-0812">Transmembrane</keyword>
<reference evidence="3" key="2">
    <citation type="submission" date="2022-01" db="EMBL/GenBank/DDBJ databases">
        <authorList>
            <person name="Yamashiro T."/>
            <person name="Shiraishi A."/>
            <person name="Satake H."/>
            <person name="Nakayama K."/>
        </authorList>
    </citation>
    <scope>NUCLEOTIDE SEQUENCE</scope>
</reference>
<dbReference type="EMBL" id="BQNB010011037">
    <property type="protein sequence ID" value="GJS85265.1"/>
    <property type="molecule type" value="Genomic_DNA"/>
</dbReference>